<accession>A0A8J2HHJ3</accession>
<reference evidence="1" key="1">
    <citation type="submission" date="2021-04" db="EMBL/GenBank/DDBJ databases">
        <authorList>
            <person name="Chebbi M.A.C M."/>
        </authorList>
    </citation>
    <scope>NUCLEOTIDE SEQUENCE</scope>
</reference>
<dbReference type="CDD" id="cd00037">
    <property type="entry name" value="CLECT"/>
    <property type="match status" value="1"/>
</dbReference>
<keyword evidence="2" id="KW-1185">Reference proteome</keyword>
<dbReference type="AlphaFoldDB" id="A0A8J2HHJ3"/>
<evidence type="ECO:0008006" key="3">
    <source>
        <dbReference type="Google" id="ProtNLM"/>
    </source>
</evidence>
<dbReference type="InterPro" id="IPR016186">
    <property type="entry name" value="C-type_lectin-like/link_sf"/>
</dbReference>
<proteinExistence type="predicted"/>
<dbReference type="Gene3D" id="3.10.100.10">
    <property type="entry name" value="Mannose-Binding Protein A, subunit A"/>
    <property type="match status" value="1"/>
</dbReference>
<dbReference type="InterPro" id="IPR016187">
    <property type="entry name" value="CTDL_fold"/>
</dbReference>
<feature type="non-terminal residue" evidence="1">
    <location>
        <position position="297"/>
    </location>
</feature>
<dbReference type="SUPFAM" id="SSF56436">
    <property type="entry name" value="C-type lectin-like"/>
    <property type="match status" value="1"/>
</dbReference>
<sequence>MSYLSVHCRRAPKKSQVISIEVNNKLYKMYSVKKSWLEAVLDCEDRNSQIADVNSIEAKFLARAMLKHRPTIESVWIGGYEELSTEEVNKVEDCHLDKVAVLKSSCGKRRHVVCQYKNSFNSSEISSTTIIINISSIYPFKKNKTSNFIDNFSGNNKSYQILTSSVPSTPFSSTTVPAILFTTKVTALDSTEPRIKSITESLVRKNELQRSNVRNYSTEPRIKSITESLVRKNELQRRNFENNSKVKQIKYSNVPKLYYAFEGPLVGKLEDNNNSQLVDKKKLTHKYQKYISSQSLK</sequence>
<evidence type="ECO:0000313" key="1">
    <source>
        <dbReference type="EMBL" id="CAG5097951.1"/>
    </source>
</evidence>
<name>A0A8J2HHJ3_COTCN</name>
<gene>
    <name evidence="1" type="ORF">HICCMSTLAB_LOCUS8959</name>
</gene>
<protein>
    <recommendedName>
        <fullName evidence="3">C-type lectin domain-containing protein</fullName>
    </recommendedName>
</protein>
<comment type="caution">
    <text evidence="1">The sequence shown here is derived from an EMBL/GenBank/DDBJ whole genome shotgun (WGS) entry which is preliminary data.</text>
</comment>
<dbReference type="Proteomes" id="UP000786811">
    <property type="component" value="Unassembled WGS sequence"/>
</dbReference>
<dbReference type="OrthoDB" id="6356110at2759"/>
<evidence type="ECO:0000313" key="2">
    <source>
        <dbReference type="Proteomes" id="UP000786811"/>
    </source>
</evidence>
<dbReference type="EMBL" id="CAJNRD030001121">
    <property type="protein sequence ID" value="CAG5097951.1"/>
    <property type="molecule type" value="Genomic_DNA"/>
</dbReference>
<organism evidence="1 2">
    <name type="scientific">Cotesia congregata</name>
    <name type="common">Parasitoid wasp</name>
    <name type="synonym">Apanteles congregatus</name>
    <dbReference type="NCBI Taxonomy" id="51543"/>
    <lineage>
        <taxon>Eukaryota</taxon>
        <taxon>Metazoa</taxon>
        <taxon>Ecdysozoa</taxon>
        <taxon>Arthropoda</taxon>
        <taxon>Hexapoda</taxon>
        <taxon>Insecta</taxon>
        <taxon>Pterygota</taxon>
        <taxon>Neoptera</taxon>
        <taxon>Endopterygota</taxon>
        <taxon>Hymenoptera</taxon>
        <taxon>Apocrita</taxon>
        <taxon>Ichneumonoidea</taxon>
        <taxon>Braconidae</taxon>
        <taxon>Microgastrinae</taxon>
        <taxon>Cotesia</taxon>
    </lineage>
</organism>